<proteinExistence type="predicted"/>
<sequence>MAETDACGAAVADEVAFRFRRLGCYCVCVLVWRRAAVVVRWRFARSQICNGGGGMSMVAERSWEEELAVVSGLALVRRGAAKTEVAQCCRFPWCVNCGGRSAVVRRDEEPALLSALDTEYEKNSFEVSSVVTKRTVRTLDSSSVVVGGLDKLPREDISGKITLTLLKNLGSPRWKDIIILNKVDLVSADSSGALEKLEEEIHNINSLAKIIHSVRYQVDLSRILNRQA</sequence>
<dbReference type="AlphaFoldDB" id="A0A4D6LM91"/>
<evidence type="ECO:0000313" key="1">
    <source>
        <dbReference type="EMBL" id="QCD89697.1"/>
    </source>
</evidence>
<dbReference type="Gene3D" id="3.40.50.300">
    <property type="entry name" value="P-loop containing nucleotide triphosphate hydrolases"/>
    <property type="match status" value="1"/>
</dbReference>
<reference evidence="1 2" key="1">
    <citation type="submission" date="2019-04" db="EMBL/GenBank/DDBJ databases">
        <title>An improved genome assembly and genetic linkage map for asparagus bean, Vigna unguiculata ssp. sesquipedialis.</title>
        <authorList>
            <person name="Xia Q."/>
            <person name="Zhang R."/>
            <person name="Dong Y."/>
        </authorList>
    </citation>
    <scope>NUCLEOTIDE SEQUENCE [LARGE SCALE GENOMIC DNA]</scope>
    <source>
        <tissue evidence="1">Leaf</tissue>
    </source>
</reference>
<keyword evidence="1" id="KW-0378">Hydrolase</keyword>
<gene>
    <name evidence="1" type="ORF">DEO72_LG4g643</name>
</gene>
<protein>
    <submittedName>
        <fullName evidence="1">P-loop containing nucleoside triphosphate hydrolase</fullName>
    </submittedName>
</protein>
<dbReference type="Proteomes" id="UP000501690">
    <property type="component" value="Linkage Group LG4"/>
</dbReference>
<accession>A0A4D6LM91</accession>
<dbReference type="GO" id="GO:0005737">
    <property type="term" value="C:cytoplasm"/>
    <property type="evidence" value="ECO:0007669"/>
    <property type="project" value="TreeGrafter"/>
</dbReference>
<keyword evidence="2" id="KW-1185">Reference proteome</keyword>
<dbReference type="InterPro" id="IPR027417">
    <property type="entry name" value="P-loop_NTPase"/>
</dbReference>
<dbReference type="PANTHER" id="PTHR13748">
    <property type="entry name" value="COBW-RELATED"/>
    <property type="match status" value="1"/>
</dbReference>
<dbReference type="EMBL" id="CP039348">
    <property type="protein sequence ID" value="QCD89697.1"/>
    <property type="molecule type" value="Genomic_DNA"/>
</dbReference>
<dbReference type="PANTHER" id="PTHR13748:SF31">
    <property type="entry name" value="ZINC-REGULATED GTPASE METALLOPROTEIN ACTIVATOR 1A-RELATED"/>
    <property type="match status" value="1"/>
</dbReference>
<dbReference type="GO" id="GO:0016787">
    <property type="term" value="F:hydrolase activity"/>
    <property type="evidence" value="ECO:0007669"/>
    <property type="project" value="UniProtKB-KW"/>
</dbReference>
<dbReference type="InterPro" id="IPR051316">
    <property type="entry name" value="Zinc-reg_GTPase_activator"/>
</dbReference>
<name>A0A4D6LM91_VIGUN</name>
<organism evidence="1 2">
    <name type="scientific">Vigna unguiculata</name>
    <name type="common">Cowpea</name>
    <dbReference type="NCBI Taxonomy" id="3917"/>
    <lineage>
        <taxon>Eukaryota</taxon>
        <taxon>Viridiplantae</taxon>
        <taxon>Streptophyta</taxon>
        <taxon>Embryophyta</taxon>
        <taxon>Tracheophyta</taxon>
        <taxon>Spermatophyta</taxon>
        <taxon>Magnoliopsida</taxon>
        <taxon>eudicotyledons</taxon>
        <taxon>Gunneridae</taxon>
        <taxon>Pentapetalae</taxon>
        <taxon>rosids</taxon>
        <taxon>fabids</taxon>
        <taxon>Fabales</taxon>
        <taxon>Fabaceae</taxon>
        <taxon>Papilionoideae</taxon>
        <taxon>50 kb inversion clade</taxon>
        <taxon>NPAAA clade</taxon>
        <taxon>indigoferoid/millettioid clade</taxon>
        <taxon>Phaseoleae</taxon>
        <taxon>Vigna</taxon>
    </lineage>
</organism>
<evidence type="ECO:0000313" key="2">
    <source>
        <dbReference type="Proteomes" id="UP000501690"/>
    </source>
</evidence>